<dbReference type="Gene3D" id="3.30.110.170">
    <property type="entry name" value="Protein of unknown function (DUF541), domain 1"/>
    <property type="match status" value="1"/>
</dbReference>
<dbReference type="PANTHER" id="PTHR34387">
    <property type="entry name" value="SLR1258 PROTEIN"/>
    <property type="match status" value="1"/>
</dbReference>
<accession>A0A9D1EXK2</accession>
<dbReference type="InterPro" id="IPR052022">
    <property type="entry name" value="26kDa_periplasmic_antigen"/>
</dbReference>
<reference evidence="2" key="2">
    <citation type="journal article" date="2021" name="PeerJ">
        <title>Extensive microbial diversity within the chicken gut microbiome revealed by metagenomics and culture.</title>
        <authorList>
            <person name="Gilroy R."/>
            <person name="Ravi A."/>
            <person name="Getino M."/>
            <person name="Pursley I."/>
            <person name="Horton D.L."/>
            <person name="Alikhan N.F."/>
            <person name="Baker D."/>
            <person name="Gharbi K."/>
            <person name="Hall N."/>
            <person name="Watson M."/>
            <person name="Adriaenssens E.M."/>
            <person name="Foster-Nyarko E."/>
            <person name="Jarju S."/>
            <person name="Secka A."/>
            <person name="Antonio M."/>
            <person name="Oren A."/>
            <person name="Chaudhuri R.R."/>
            <person name="La Ragione R."/>
            <person name="Hildebrand F."/>
            <person name="Pallen M.J."/>
        </authorList>
    </citation>
    <scope>NUCLEOTIDE SEQUENCE</scope>
    <source>
        <strain evidence="2">6276</strain>
    </source>
</reference>
<evidence type="ECO:0000313" key="2">
    <source>
        <dbReference type="EMBL" id="HIS35773.1"/>
    </source>
</evidence>
<dbReference type="Proteomes" id="UP000823928">
    <property type="component" value="Unassembled WGS sequence"/>
</dbReference>
<evidence type="ECO:0000256" key="1">
    <source>
        <dbReference type="SAM" id="SignalP"/>
    </source>
</evidence>
<gene>
    <name evidence="2" type="ORF">IAC10_03985</name>
</gene>
<keyword evidence="1" id="KW-0732">Signal</keyword>
<name>A0A9D1EXK2_9BACT</name>
<dbReference type="EMBL" id="DVIU01000081">
    <property type="protein sequence ID" value="HIS35773.1"/>
    <property type="molecule type" value="Genomic_DNA"/>
</dbReference>
<proteinExistence type="predicted"/>
<feature type="chain" id="PRO_5038788447" evidence="1">
    <location>
        <begin position="25"/>
        <end position="251"/>
    </location>
</feature>
<dbReference type="Pfam" id="PF04402">
    <property type="entry name" value="SIMPL"/>
    <property type="match status" value="1"/>
</dbReference>
<evidence type="ECO:0000313" key="3">
    <source>
        <dbReference type="Proteomes" id="UP000823928"/>
    </source>
</evidence>
<dbReference type="PANTHER" id="PTHR34387:SF2">
    <property type="entry name" value="SLR1258 PROTEIN"/>
    <property type="match status" value="1"/>
</dbReference>
<dbReference type="InterPro" id="IPR007497">
    <property type="entry name" value="SIMPL/DUF541"/>
</dbReference>
<comment type="caution">
    <text evidence="2">The sequence shown here is derived from an EMBL/GenBank/DDBJ whole genome shotgun (WGS) entry which is preliminary data.</text>
</comment>
<dbReference type="AlphaFoldDB" id="A0A9D1EXK2"/>
<dbReference type="Gene3D" id="3.30.70.2970">
    <property type="entry name" value="Protein of unknown function (DUF541), domain 2"/>
    <property type="match status" value="1"/>
</dbReference>
<protein>
    <submittedName>
        <fullName evidence="2">SIMPL domain-containing protein</fullName>
    </submittedName>
</protein>
<sequence length="251" mass="26697">MKKVIMAVAVMGLAAGLAATTVNAATVVNTDERGYISVNTSANTELSPDVVEISIAVKTEDNKSLQKATAQNKEISDKVYTALKGMINTEAGDYVKTADFSAVPVYSYSGSKRNFDKYEVSNNVIVHTKNISKAGDIIDKAITLGATNINDLTFSVSNYDKQCNELLGVATKKAKARADVIAKNSSSYVTGIKSMNVSCSMNQNNVVQYRLMAKNMSFGASADAAAPESATPIQSGVIKLYANVNASFFVK</sequence>
<feature type="signal peptide" evidence="1">
    <location>
        <begin position="1"/>
        <end position="24"/>
    </location>
</feature>
<organism evidence="2 3">
    <name type="scientific">Candidatus Scatousia excrementigallinarum</name>
    <dbReference type="NCBI Taxonomy" id="2840935"/>
    <lineage>
        <taxon>Bacteria</taxon>
        <taxon>Candidatus Scatousia</taxon>
    </lineage>
</organism>
<reference evidence="2" key="1">
    <citation type="submission" date="2020-10" db="EMBL/GenBank/DDBJ databases">
        <authorList>
            <person name="Gilroy R."/>
        </authorList>
    </citation>
    <scope>NUCLEOTIDE SEQUENCE</scope>
    <source>
        <strain evidence="2">6276</strain>
    </source>
</reference>
<dbReference type="GO" id="GO:0006974">
    <property type="term" value="P:DNA damage response"/>
    <property type="evidence" value="ECO:0007669"/>
    <property type="project" value="TreeGrafter"/>
</dbReference>